<accession>A0A3D8IV34</accession>
<dbReference type="AlphaFoldDB" id="A0A3D8IV34"/>
<sequence length="209" mass="22933">LFMKKLLALGVISFSLSASLAEARFFLGVEGGYEMSDTFVQAGNRGHVVWGSSAFENKARIDSWTAGANLGTEHQLNDLFGLRWYFGVNYGENTNQKLIFQIQYLDFQLGADALLNFVNTGSFAFGVFAGIGGNFSKGSFTGNFFKSTDETAHIAQAGFFGQVGLTFGLGEHNRIDLTARIPIMNVVLAEDGNPIYNPLRFTLGYKFIF</sequence>
<evidence type="ECO:0000256" key="1">
    <source>
        <dbReference type="SAM" id="SignalP"/>
    </source>
</evidence>
<reference evidence="2 3" key="1">
    <citation type="submission" date="2018-04" db="EMBL/GenBank/DDBJ databases">
        <title>Novel Campyloabacter and Helicobacter Species and Strains.</title>
        <authorList>
            <person name="Mannion A.J."/>
            <person name="Shen Z."/>
            <person name="Fox J.G."/>
        </authorList>
    </citation>
    <scope>NUCLEOTIDE SEQUENCE [LARGE SCALE GENOMIC DNA]</scope>
    <source>
        <strain evidence="2 3">MIT 97-5075</strain>
    </source>
</reference>
<evidence type="ECO:0000313" key="3">
    <source>
        <dbReference type="Proteomes" id="UP000256424"/>
    </source>
</evidence>
<comment type="caution">
    <text evidence="2">The sequence shown here is derived from an EMBL/GenBank/DDBJ whole genome shotgun (WGS) entry which is preliminary data.</text>
</comment>
<protein>
    <recommendedName>
        <fullName evidence="4">Outer membrane protein</fullName>
    </recommendedName>
</protein>
<gene>
    <name evidence="2" type="ORF">CQA66_09085</name>
</gene>
<dbReference type="Proteomes" id="UP000256424">
    <property type="component" value="Unassembled WGS sequence"/>
</dbReference>
<feature type="signal peptide" evidence="1">
    <location>
        <begin position="1"/>
        <end position="20"/>
    </location>
</feature>
<keyword evidence="3" id="KW-1185">Reference proteome</keyword>
<keyword evidence="1" id="KW-0732">Signal</keyword>
<feature type="non-terminal residue" evidence="2">
    <location>
        <position position="1"/>
    </location>
</feature>
<dbReference type="InterPro" id="IPR002718">
    <property type="entry name" value="OMP_Helicobacter"/>
</dbReference>
<evidence type="ECO:0000313" key="2">
    <source>
        <dbReference type="EMBL" id="RDU68863.1"/>
    </source>
</evidence>
<evidence type="ECO:0008006" key="4">
    <source>
        <dbReference type="Google" id="ProtNLM"/>
    </source>
</evidence>
<feature type="chain" id="PRO_5017812389" description="Outer membrane protein" evidence="1">
    <location>
        <begin position="21"/>
        <end position="209"/>
    </location>
</feature>
<dbReference type="EMBL" id="NXLW01000043">
    <property type="protein sequence ID" value="RDU68863.1"/>
    <property type="molecule type" value="Genomic_DNA"/>
</dbReference>
<dbReference type="RefSeq" id="WP_115582666.1">
    <property type="nucleotide sequence ID" value="NZ_NXLW01000043.1"/>
</dbReference>
<organism evidence="2 3">
    <name type="scientific">Helicobacter aurati</name>
    <dbReference type="NCBI Taxonomy" id="137778"/>
    <lineage>
        <taxon>Bacteria</taxon>
        <taxon>Pseudomonadati</taxon>
        <taxon>Campylobacterota</taxon>
        <taxon>Epsilonproteobacteria</taxon>
        <taxon>Campylobacterales</taxon>
        <taxon>Helicobacteraceae</taxon>
        <taxon>Helicobacter</taxon>
    </lineage>
</organism>
<name>A0A3D8IV34_9HELI</name>
<dbReference type="Pfam" id="PF01856">
    <property type="entry name" value="HP_OMP"/>
    <property type="match status" value="1"/>
</dbReference>
<proteinExistence type="predicted"/>